<protein>
    <recommendedName>
        <fullName evidence="4">Fur-regulated basic protein B</fullName>
    </recommendedName>
</protein>
<feature type="compositionally biased region" description="Basic and acidic residues" evidence="1">
    <location>
        <begin position="55"/>
        <end position="66"/>
    </location>
</feature>
<evidence type="ECO:0000313" key="3">
    <source>
        <dbReference type="Proteomes" id="UP001221597"/>
    </source>
</evidence>
<evidence type="ECO:0000313" key="2">
    <source>
        <dbReference type="EMBL" id="WFT74893.1"/>
    </source>
</evidence>
<keyword evidence="3" id="KW-1185">Reference proteome</keyword>
<reference evidence="2 3" key="1">
    <citation type="submission" date="2023-04" db="EMBL/GenBank/DDBJ databases">
        <title>Genome sequence of Halobacillus naozhouensis KACC 21980.</title>
        <authorList>
            <person name="Kim S."/>
            <person name="Heo J."/>
            <person name="Kwon S.-W."/>
        </authorList>
    </citation>
    <scope>NUCLEOTIDE SEQUENCE [LARGE SCALE GENOMIC DNA]</scope>
    <source>
        <strain evidence="2 3">KCTC 13234</strain>
    </source>
</reference>
<evidence type="ECO:0008006" key="4">
    <source>
        <dbReference type="Google" id="ProtNLM"/>
    </source>
</evidence>
<organism evidence="2 3">
    <name type="scientific">Halobacillus naozhouensis</name>
    <dbReference type="NCBI Taxonomy" id="554880"/>
    <lineage>
        <taxon>Bacteria</taxon>
        <taxon>Bacillati</taxon>
        <taxon>Bacillota</taxon>
        <taxon>Bacilli</taxon>
        <taxon>Bacillales</taxon>
        <taxon>Bacillaceae</taxon>
        <taxon>Halobacillus</taxon>
    </lineage>
</organism>
<dbReference type="EMBL" id="CP121671">
    <property type="protein sequence ID" value="WFT74893.1"/>
    <property type="molecule type" value="Genomic_DNA"/>
</dbReference>
<feature type="region of interest" description="Disordered" evidence="1">
    <location>
        <begin position="1"/>
        <end position="66"/>
    </location>
</feature>
<proteinExistence type="predicted"/>
<evidence type="ECO:0000256" key="1">
    <source>
        <dbReference type="SAM" id="MobiDB-lite"/>
    </source>
</evidence>
<dbReference type="RefSeq" id="WP_283076886.1">
    <property type="nucleotide sequence ID" value="NZ_CP121671.1"/>
</dbReference>
<gene>
    <name evidence="2" type="ORF">P9989_00185</name>
</gene>
<sequence>MGRKQKNQSLRSLADSRKRKRMNDSKGWTEHLMEELQNNELEAEEKKQPNKKGKRENAKRLTNDSL</sequence>
<name>A0ABY8IXC9_9BACI</name>
<accession>A0ABY8IXC9</accession>
<feature type="compositionally biased region" description="Basic and acidic residues" evidence="1">
    <location>
        <begin position="22"/>
        <end position="34"/>
    </location>
</feature>
<dbReference type="Proteomes" id="UP001221597">
    <property type="component" value="Chromosome"/>
</dbReference>